<keyword evidence="1 3" id="KW-0732">Signal</keyword>
<keyword evidence="6" id="KW-1185">Reference proteome</keyword>
<dbReference type="InterPro" id="IPR016047">
    <property type="entry name" value="M23ase_b-sheet_dom"/>
</dbReference>
<dbReference type="Gene3D" id="2.70.70.10">
    <property type="entry name" value="Glucose Permease (Domain IIA)"/>
    <property type="match status" value="1"/>
</dbReference>
<feature type="compositionally biased region" description="Basic and acidic residues" evidence="2">
    <location>
        <begin position="379"/>
        <end position="396"/>
    </location>
</feature>
<dbReference type="PANTHER" id="PTHR21666">
    <property type="entry name" value="PEPTIDASE-RELATED"/>
    <property type="match status" value="1"/>
</dbReference>
<dbReference type="GO" id="GO:0004222">
    <property type="term" value="F:metalloendopeptidase activity"/>
    <property type="evidence" value="ECO:0007669"/>
    <property type="project" value="TreeGrafter"/>
</dbReference>
<dbReference type="CDD" id="cd12797">
    <property type="entry name" value="M23_peptidase"/>
    <property type="match status" value="1"/>
</dbReference>
<dbReference type="EMBL" id="PQWO01000033">
    <property type="protein sequence ID" value="PZD70583.1"/>
    <property type="molecule type" value="Genomic_DNA"/>
</dbReference>
<proteinExistence type="predicted"/>
<feature type="domain" description="M23ase beta-sheet core" evidence="4">
    <location>
        <begin position="462"/>
        <end position="559"/>
    </location>
</feature>
<comment type="caution">
    <text evidence="5">The sequence shown here is derived from an EMBL/GenBank/DDBJ whole genome shotgun (WGS) entry which is preliminary data.</text>
</comment>
<name>A0A2W1J838_9CYAN</name>
<dbReference type="EC" id="3.4.24.-" evidence="5"/>
<evidence type="ECO:0000259" key="4">
    <source>
        <dbReference type="Pfam" id="PF01551"/>
    </source>
</evidence>
<dbReference type="Pfam" id="PF01551">
    <property type="entry name" value="Peptidase_M23"/>
    <property type="match status" value="1"/>
</dbReference>
<feature type="region of interest" description="Disordered" evidence="2">
    <location>
        <begin position="373"/>
        <end position="429"/>
    </location>
</feature>
<evidence type="ECO:0000256" key="2">
    <source>
        <dbReference type="SAM" id="MobiDB-lite"/>
    </source>
</evidence>
<dbReference type="InterPro" id="IPR050570">
    <property type="entry name" value="Cell_wall_metabolism_enzyme"/>
</dbReference>
<dbReference type="InterPro" id="IPR011055">
    <property type="entry name" value="Dup_hybrid_motif"/>
</dbReference>
<dbReference type="Proteomes" id="UP000248857">
    <property type="component" value="Unassembled WGS sequence"/>
</dbReference>
<evidence type="ECO:0000256" key="1">
    <source>
        <dbReference type="ARBA" id="ARBA00022729"/>
    </source>
</evidence>
<evidence type="ECO:0000313" key="6">
    <source>
        <dbReference type="Proteomes" id="UP000248857"/>
    </source>
</evidence>
<dbReference type="SUPFAM" id="SSF51261">
    <property type="entry name" value="Duplicated hybrid motif"/>
    <property type="match status" value="1"/>
</dbReference>
<feature type="compositionally biased region" description="Polar residues" evidence="2">
    <location>
        <begin position="550"/>
        <end position="563"/>
    </location>
</feature>
<feature type="region of interest" description="Disordered" evidence="2">
    <location>
        <begin position="535"/>
        <end position="563"/>
    </location>
</feature>
<evidence type="ECO:0000256" key="3">
    <source>
        <dbReference type="SAM" id="SignalP"/>
    </source>
</evidence>
<accession>A0A2W1J838</accession>
<sequence>MRRFTALLLGAAALALTTVSASAIVDPFHQPSLDNLTFRDLPPADTGGEIQIPGGPGIHWERGESPSDYLPVGVIMDGLGVGDLTLNDIGDAVGVSPGKYTLDDLFPMQWQTLQHLVDAVPELPNYRVADVKPIFDALGGQYADSLIVNLPTDALSKTIPNLVDYSIHDIPNLANTPLDHFDRAGWSEIYGIPGLEDLPFSKYPTALKTPFWAKVDVVYGDKESTRRDTITGSVQENSWSVPCEQPCAYLEMTNAHTASGNLSKFGYHGKHYIAGDFQKVKGGWAGQESNWVGGYEPAGQLPFGDFAKVSAAGLTEQKGKGELRLNFRYCERSFGVTKACTPYGVHNGIVSTPFMPFKETGIIPVMALTGAPANNGSPSKEDKADVDKTDPTKTEKGGSNPIKGINPPKIGSSEQGQSSTTPPPAAEDECKYDGQAMYKPVAGPITSGYGYRTHPISGQRRLHGGMDIGAPHGMAIGAAECGEVVFAGWHGAAAGNVVTIDHGGGIKTQYLHICAGCFFVKVGAQMERGEKIARVGSTGNSTGPHLHFNVKQNGTNKDPANYL</sequence>
<feature type="signal peptide" evidence="3">
    <location>
        <begin position="1"/>
        <end position="23"/>
    </location>
</feature>
<feature type="chain" id="PRO_5015849761" evidence="3">
    <location>
        <begin position="24"/>
        <end position="563"/>
    </location>
</feature>
<dbReference type="AlphaFoldDB" id="A0A2W1J838"/>
<gene>
    <name evidence="5" type="primary">mepM_12</name>
    <name evidence="5" type="ORF">C1752_10590</name>
</gene>
<dbReference type="RefSeq" id="WP_110988907.1">
    <property type="nucleotide sequence ID" value="NZ_CAWNWM010000033.1"/>
</dbReference>
<protein>
    <submittedName>
        <fullName evidence="5">Murein DD-endopeptidase MepM</fullName>
        <ecNumber evidence="5">3.4.24.-</ecNumber>
    </submittedName>
</protein>
<dbReference type="OrthoDB" id="415264at2"/>
<reference evidence="5 6" key="1">
    <citation type="journal article" date="2018" name="Sci. Rep.">
        <title>A novel species of the marine cyanobacterium Acaryochloris with a unique pigment content and lifestyle.</title>
        <authorList>
            <person name="Partensky F."/>
            <person name="Six C."/>
            <person name="Ratin M."/>
            <person name="Garczarek L."/>
            <person name="Vaulot D."/>
            <person name="Probert I."/>
            <person name="Calteau A."/>
            <person name="Gourvil P."/>
            <person name="Marie D."/>
            <person name="Grebert T."/>
            <person name="Bouchier C."/>
            <person name="Le Panse S."/>
            <person name="Gachenot M."/>
            <person name="Rodriguez F."/>
            <person name="Garrido J.L."/>
        </authorList>
    </citation>
    <scope>NUCLEOTIDE SEQUENCE [LARGE SCALE GENOMIC DNA]</scope>
    <source>
        <strain evidence="5 6">RCC1774</strain>
    </source>
</reference>
<dbReference type="PANTHER" id="PTHR21666:SF289">
    <property type="entry name" value="L-ALA--D-GLU ENDOPEPTIDASE"/>
    <property type="match status" value="1"/>
</dbReference>
<organism evidence="5 6">
    <name type="scientific">Acaryochloris thomasi RCC1774</name>
    <dbReference type="NCBI Taxonomy" id="1764569"/>
    <lineage>
        <taxon>Bacteria</taxon>
        <taxon>Bacillati</taxon>
        <taxon>Cyanobacteriota</taxon>
        <taxon>Cyanophyceae</taxon>
        <taxon>Acaryochloridales</taxon>
        <taxon>Acaryochloridaceae</taxon>
        <taxon>Acaryochloris</taxon>
        <taxon>Acaryochloris thomasi</taxon>
    </lineage>
</organism>
<evidence type="ECO:0000313" key="5">
    <source>
        <dbReference type="EMBL" id="PZD70583.1"/>
    </source>
</evidence>
<keyword evidence="5" id="KW-0378">Hydrolase</keyword>